<organism evidence="2">
    <name type="scientific">Oryza punctata</name>
    <name type="common">Red rice</name>
    <dbReference type="NCBI Taxonomy" id="4537"/>
    <lineage>
        <taxon>Eukaryota</taxon>
        <taxon>Viridiplantae</taxon>
        <taxon>Streptophyta</taxon>
        <taxon>Embryophyta</taxon>
        <taxon>Tracheophyta</taxon>
        <taxon>Spermatophyta</taxon>
        <taxon>Magnoliopsida</taxon>
        <taxon>Liliopsida</taxon>
        <taxon>Poales</taxon>
        <taxon>Poaceae</taxon>
        <taxon>BOP clade</taxon>
        <taxon>Oryzoideae</taxon>
        <taxon>Oryzeae</taxon>
        <taxon>Oryzinae</taxon>
        <taxon>Oryza</taxon>
    </lineage>
</organism>
<name>A0A0E0L889_ORYPU</name>
<reference evidence="2" key="2">
    <citation type="submission" date="2018-05" db="EMBL/GenBank/DDBJ databases">
        <title>OpunRS2 (Oryza punctata Reference Sequence Version 2).</title>
        <authorList>
            <person name="Zhang J."/>
            <person name="Kudrna D."/>
            <person name="Lee S."/>
            <person name="Talag J."/>
            <person name="Welchert J."/>
            <person name="Wing R.A."/>
        </authorList>
    </citation>
    <scope>NUCLEOTIDE SEQUENCE [LARGE SCALE GENOMIC DNA]</scope>
</reference>
<keyword evidence="3" id="KW-1185">Reference proteome</keyword>
<dbReference type="HOGENOM" id="CLU_2562347_0_0_1"/>
<evidence type="ECO:0000313" key="2">
    <source>
        <dbReference type="EnsemblPlants" id="OPUNC06G04010.1"/>
    </source>
</evidence>
<proteinExistence type="predicted"/>
<dbReference type="Gramene" id="OPUNC06G04010.1">
    <property type="protein sequence ID" value="OPUNC06G04010.1"/>
    <property type="gene ID" value="OPUNC06G04010"/>
</dbReference>
<protein>
    <submittedName>
        <fullName evidence="2">Uncharacterized protein</fullName>
    </submittedName>
</protein>
<dbReference type="Proteomes" id="UP000026962">
    <property type="component" value="Chromosome 6"/>
</dbReference>
<evidence type="ECO:0000256" key="1">
    <source>
        <dbReference type="SAM" id="MobiDB-lite"/>
    </source>
</evidence>
<dbReference type="AlphaFoldDB" id="A0A0E0L889"/>
<sequence length="82" mass="9117">MPIRYAFFIQVFRSRLVPSGPVGLNTFVRDPDARTFITPTRRGRGSVCPGPGDTGAGQWDGFARPQRGRHVLRTRAMDNADD</sequence>
<dbReference type="EnsemblPlants" id="OPUNC06G04010.1">
    <property type="protein sequence ID" value="OPUNC06G04010.1"/>
    <property type="gene ID" value="OPUNC06G04010"/>
</dbReference>
<evidence type="ECO:0000313" key="3">
    <source>
        <dbReference type="Proteomes" id="UP000026962"/>
    </source>
</evidence>
<reference evidence="2" key="1">
    <citation type="submission" date="2015-04" db="UniProtKB">
        <authorList>
            <consortium name="EnsemblPlants"/>
        </authorList>
    </citation>
    <scope>IDENTIFICATION</scope>
</reference>
<accession>A0A0E0L889</accession>
<feature type="region of interest" description="Disordered" evidence="1">
    <location>
        <begin position="36"/>
        <end position="63"/>
    </location>
</feature>